<keyword evidence="2" id="KW-0722">Serine protease inhibitor</keyword>
<evidence type="ECO:0000256" key="1">
    <source>
        <dbReference type="ARBA" id="ARBA00022690"/>
    </source>
</evidence>
<dbReference type="GO" id="GO:0005615">
    <property type="term" value="C:extracellular space"/>
    <property type="evidence" value="ECO:0007669"/>
    <property type="project" value="InterPro"/>
</dbReference>
<dbReference type="CDD" id="cd19578">
    <property type="entry name" value="serpinK_insect_SRPN2-like"/>
    <property type="match status" value="1"/>
</dbReference>
<protein>
    <submittedName>
        <fullName evidence="7">Uncharacterized protein LOC117235992 isoform X1</fullName>
    </submittedName>
    <submittedName>
        <fullName evidence="8">Uncharacterized protein LOC117235992 isoform X2</fullName>
    </submittedName>
</protein>
<dbReference type="InterPro" id="IPR000215">
    <property type="entry name" value="Serpin_fam"/>
</dbReference>
<dbReference type="Proteomes" id="UP000504631">
    <property type="component" value="Unplaced"/>
</dbReference>
<reference evidence="7 8" key="1">
    <citation type="submission" date="2025-04" db="UniProtKB">
        <authorList>
            <consortium name="RefSeq"/>
        </authorList>
    </citation>
    <scope>IDENTIFICATION</scope>
    <source>
        <tissue evidence="7 8">Muscle</tissue>
    </source>
</reference>
<dbReference type="InterPro" id="IPR036186">
    <property type="entry name" value="Serpin_sf"/>
</dbReference>
<dbReference type="Gene3D" id="3.30.497.10">
    <property type="entry name" value="Antithrombin, subunit I, domain 2"/>
    <property type="match status" value="2"/>
</dbReference>
<feature type="domain" description="Serpin" evidence="5">
    <location>
        <begin position="483"/>
        <end position="847"/>
    </location>
</feature>
<dbReference type="Gene3D" id="2.30.39.10">
    <property type="entry name" value="Alpha-1-antitrypsin, domain 1"/>
    <property type="match status" value="2"/>
</dbReference>
<evidence type="ECO:0000313" key="8">
    <source>
        <dbReference type="RefSeq" id="XP_033354457.1"/>
    </source>
</evidence>
<dbReference type="AlphaFoldDB" id="A0A6J3KMN2"/>
<feature type="transmembrane region" description="Helical" evidence="4">
    <location>
        <begin position="6"/>
        <end position="26"/>
    </location>
</feature>
<keyword evidence="1" id="KW-0646">Protease inhibitor</keyword>
<name>A0A6J3KMN2_9HYME</name>
<dbReference type="GeneID" id="117235992"/>
<feature type="domain" description="Serpin" evidence="5">
    <location>
        <begin position="75"/>
        <end position="438"/>
    </location>
</feature>
<dbReference type="PANTHER" id="PTHR11461">
    <property type="entry name" value="SERINE PROTEASE INHIBITOR, SERPIN"/>
    <property type="match status" value="1"/>
</dbReference>
<dbReference type="InterPro" id="IPR042178">
    <property type="entry name" value="Serpin_sf_1"/>
</dbReference>
<feature type="transmembrane region" description="Helical" evidence="4">
    <location>
        <begin position="85"/>
        <end position="104"/>
    </location>
</feature>
<comment type="similarity">
    <text evidence="3">Belongs to the serpin family.</text>
</comment>
<organism evidence="6 7">
    <name type="scientific">Bombus vosnesenskii</name>
    <dbReference type="NCBI Taxonomy" id="207650"/>
    <lineage>
        <taxon>Eukaryota</taxon>
        <taxon>Metazoa</taxon>
        <taxon>Ecdysozoa</taxon>
        <taxon>Arthropoda</taxon>
        <taxon>Hexapoda</taxon>
        <taxon>Insecta</taxon>
        <taxon>Pterygota</taxon>
        <taxon>Neoptera</taxon>
        <taxon>Endopterygota</taxon>
        <taxon>Hymenoptera</taxon>
        <taxon>Apocrita</taxon>
        <taxon>Aculeata</taxon>
        <taxon>Apoidea</taxon>
        <taxon>Anthophila</taxon>
        <taxon>Apidae</taxon>
        <taxon>Bombus</taxon>
        <taxon>Pyrobombus</taxon>
    </lineage>
</organism>
<evidence type="ECO:0000256" key="3">
    <source>
        <dbReference type="RuleBase" id="RU000411"/>
    </source>
</evidence>
<dbReference type="Pfam" id="PF00079">
    <property type="entry name" value="Serpin"/>
    <property type="match status" value="2"/>
</dbReference>
<gene>
    <name evidence="7 8" type="primary">LOC117235992</name>
</gene>
<proteinExistence type="inferred from homology"/>
<dbReference type="GO" id="GO:0004867">
    <property type="term" value="F:serine-type endopeptidase inhibitor activity"/>
    <property type="evidence" value="ECO:0007669"/>
    <property type="project" value="UniProtKB-KW"/>
</dbReference>
<dbReference type="InterPro" id="IPR023796">
    <property type="entry name" value="Serpin_dom"/>
</dbReference>
<dbReference type="SUPFAM" id="SSF56574">
    <property type="entry name" value="Serpins"/>
    <property type="match status" value="2"/>
</dbReference>
<dbReference type="SMART" id="SM00093">
    <property type="entry name" value="SERPIN"/>
    <property type="match status" value="2"/>
</dbReference>
<dbReference type="PROSITE" id="PS00284">
    <property type="entry name" value="SERPIN"/>
    <property type="match status" value="2"/>
</dbReference>
<evidence type="ECO:0000313" key="7">
    <source>
        <dbReference type="RefSeq" id="XP_033354452.1"/>
    </source>
</evidence>
<accession>A0A6J3KMN2</accession>
<evidence type="ECO:0000313" key="6">
    <source>
        <dbReference type="Proteomes" id="UP000504631"/>
    </source>
</evidence>
<dbReference type="KEGG" id="bvk:117235992"/>
<evidence type="ECO:0000259" key="5">
    <source>
        <dbReference type="SMART" id="SM00093"/>
    </source>
</evidence>
<sequence length="849" mass="96414">MKRVVGITGIMGYLLVSYIVVVTLTIKQCKSEITKSPSHLDTNRTTSTGPVIVNRDEDDEIFIPYQGERFSIFDWALFRTMSKKYSGNMLLSPISLKIVLVLLYEGAQDETAHELATAMQLPANENVIRKRFSTILQSLQTNPPAYILNIGTRIYIDSNILIRQKYEATVKAYYDTDVISANLSDAQPLVQAINDWVSNITDANIDQMIKDENNVKNSLMLIMNTLFFKGTWRHKYFSPENTRTGKFHTIDNRTIDVPFMHTFGRFYYAISPELDAKILRIPYDGRKFALYLLLPRNRTLDGIEHLINEVTPFVLTRYVWQMQNLPIAVSIPKFKYQFSSHMEPVLREVGIRNIFDDTATLTGIAQTRRISSNLKVSDILQKTGIEVNENGTTAYVATEIDIGNKIGEEIFHADHPFLFYIEDESTGTIIYIGRMMNPLDTTGSTASGEQYLSQSPPKLNAGISNADSISQAGLNAEDRNNLFNMYFPQALSKKYKDGNLVSSPASVKTILTMLMEGANGNTKSEIISVLRLPPEGKSRRGELAQRILASLNRNENGTEIALTTRLWVHENLRVSNNYKNILRSRYQGDIESVNFMESQSTARHINEWVRRVTHNTISSALLLNDLPPDTRLILTSVIYFKGLWLKSFDKANTKLQCFYIPNGECRNTYFMKHGSIYRYAYIPSIEAHVLEIPYSDGKTSMLTLMPRSREDDPYLRILSDDLITVPVSAILANLKKQDITIHLPKFNIENNLNLVPTLRHLGIENIFQPNTNLSKMISDSSIHVTSILQNVKLEIDEEGTLAATDTEIGYELLSSWGNDVKMDRPFLFMIIDTVLNMTLFSGRFIEPLK</sequence>
<keyword evidence="6" id="KW-1185">Reference proteome</keyword>
<dbReference type="RefSeq" id="XP_033354457.1">
    <property type="nucleotide sequence ID" value="XM_033498566.1"/>
</dbReference>
<evidence type="ECO:0000256" key="4">
    <source>
        <dbReference type="SAM" id="Phobius"/>
    </source>
</evidence>
<dbReference type="InterPro" id="IPR042185">
    <property type="entry name" value="Serpin_sf_2"/>
</dbReference>
<keyword evidence="4" id="KW-0472">Membrane</keyword>
<evidence type="ECO:0000256" key="2">
    <source>
        <dbReference type="ARBA" id="ARBA00022900"/>
    </source>
</evidence>
<keyword evidence="4" id="KW-0812">Transmembrane</keyword>
<dbReference type="RefSeq" id="XP_033354452.1">
    <property type="nucleotide sequence ID" value="XM_033498561.1"/>
</dbReference>
<keyword evidence="4" id="KW-1133">Transmembrane helix</keyword>
<dbReference type="PANTHER" id="PTHR11461:SF357">
    <property type="entry name" value="SERINE PROTEASE INHIBITOR 27A"/>
    <property type="match status" value="1"/>
</dbReference>
<dbReference type="InterPro" id="IPR023795">
    <property type="entry name" value="Serpin_CS"/>
</dbReference>